<dbReference type="InterPro" id="IPR000718">
    <property type="entry name" value="Peptidase_M13"/>
</dbReference>
<keyword evidence="1" id="KW-0472">Membrane</keyword>
<dbReference type="Proteomes" id="UP001059596">
    <property type="component" value="Unassembled WGS sequence"/>
</dbReference>
<protein>
    <recommendedName>
        <fullName evidence="4">Peptidase M13 N-terminal domain-containing protein</fullName>
    </recommendedName>
</protein>
<dbReference type="InterPro" id="IPR024079">
    <property type="entry name" value="MetalloPept_cat_dom_sf"/>
</dbReference>
<keyword evidence="1" id="KW-1133">Transmembrane helix</keyword>
<evidence type="ECO:0000313" key="2">
    <source>
        <dbReference type="EMBL" id="KAI8034214.1"/>
    </source>
</evidence>
<dbReference type="SUPFAM" id="SSF55486">
    <property type="entry name" value="Metalloproteases ('zincins'), catalytic domain"/>
    <property type="match status" value="1"/>
</dbReference>
<evidence type="ECO:0000256" key="1">
    <source>
        <dbReference type="SAM" id="Phobius"/>
    </source>
</evidence>
<evidence type="ECO:0008006" key="4">
    <source>
        <dbReference type="Google" id="ProtNLM"/>
    </source>
</evidence>
<reference evidence="2" key="1">
    <citation type="journal article" date="2023" name="Genome Biol. Evol.">
        <title>Long-read-based Genome Assembly of Drosophila gunungcola Reveals Fewer Chemosensory Genes in Flower-breeding Species.</title>
        <authorList>
            <person name="Negi A."/>
            <person name="Liao B.Y."/>
            <person name="Yeh S.D."/>
        </authorList>
    </citation>
    <scope>NUCLEOTIDE SEQUENCE</scope>
    <source>
        <strain evidence="2">Sukarami</strain>
    </source>
</reference>
<keyword evidence="3" id="KW-1185">Reference proteome</keyword>
<dbReference type="GO" id="GO:0006508">
    <property type="term" value="P:proteolysis"/>
    <property type="evidence" value="ECO:0007669"/>
    <property type="project" value="InterPro"/>
</dbReference>
<name>A0A9P9YCX4_9MUSC</name>
<dbReference type="PROSITE" id="PS51885">
    <property type="entry name" value="NEPRILYSIN"/>
    <property type="match status" value="1"/>
</dbReference>
<feature type="transmembrane region" description="Helical" evidence="1">
    <location>
        <begin position="24"/>
        <end position="47"/>
    </location>
</feature>
<organism evidence="2 3">
    <name type="scientific">Drosophila gunungcola</name>
    <name type="common">fruit fly</name>
    <dbReference type="NCBI Taxonomy" id="103775"/>
    <lineage>
        <taxon>Eukaryota</taxon>
        <taxon>Metazoa</taxon>
        <taxon>Ecdysozoa</taxon>
        <taxon>Arthropoda</taxon>
        <taxon>Hexapoda</taxon>
        <taxon>Insecta</taxon>
        <taxon>Pterygota</taxon>
        <taxon>Neoptera</taxon>
        <taxon>Endopterygota</taxon>
        <taxon>Diptera</taxon>
        <taxon>Brachycera</taxon>
        <taxon>Muscomorpha</taxon>
        <taxon>Ephydroidea</taxon>
        <taxon>Drosophilidae</taxon>
        <taxon>Drosophila</taxon>
        <taxon>Sophophora</taxon>
    </lineage>
</organism>
<dbReference type="GO" id="GO:0004222">
    <property type="term" value="F:metalloendopeptidase activity"/>
    <property type="evidence" value="ECO:0007669"/>
    <property type="project" value="InterPro"/>
</dbReference>
<dbReference type="EMBL" id="JAMKOV010000079">
    <property type="protein sequence ID" value="KAI8034214.1"/>
    <property type="molecule type" value="Genomic_DNA"/>
</dbReference>
<keyword evidence="1" id="KW-0812">Transmembrane</keyword>
<proteinExistence type="predicted"/>
<sequence length="128" mass="15029">MTALLLPGRRSFDALMSLSRKRRILYVTTACLCALLLLIIILLLAFWPEVPFYLRAPLCLEKECVESSRQLLLWANTSKSPCHETYEWACGNFASDYANHDYFVIKRGEWNYETYNEYQGELRCIYIQ</sequence>
<accession>A0A9P9YCX4</accession>
<gene>
    <name evidence="2" type="ORF">M5D96_013065</name>
</gene>
<dbReference type="AlphaFoldDB" id="A0A9P9YCX4"/>
<comment type="caution">
    <text evidence="2">The sequence shown here is derived from an EMBL/GenBank/DDBJ whole genome shotgun (WGS) entry which is preliminary data.</text>
</comment>
<evidence type="ECO:0000313" key="3">
    <source>
        <dbReference type="Proteomes" id="UP001059596"/>
    </source>
</evidence>
<dbReference type="Gene3D" id="3.40.390.10">
    <property type="entry name" value="Collagenase (Catalytic Domain)"/>
    <property type="match status" value="1"/>
</dbReference>